<dbReference type="InterPro" id="IPR046528">
    <property type="entry name" value="DUF6593"/>
</dbReference>
<feature type="compositionally biased region" description="Low complexity" evidence="1">
    <location>
        <begin position="60"/>
        <end position="88"/>
    </location>
</feature>
<organism evidence="3 4">
    <name type="scientific">Marasmiellus scandens</name>
    <dbReference type="NCBI Taxonomy" id="2682957"/>
    <lineage>
        <taxon>Eukaryota</taxon>
        <taxon>Fungi</taxon>
        <taxon>Dikarya</taxon>
        <taxon>Basidiomycota</taxon>
        <taxon>Agaricomycotina</taxon>
        <taxon>Agaricomycetes</taxon>
        <taxon>Agaricomycetidae</taxon>
        <taxon>Agaricales</taxon>
        <taxon>Marasmiineae</taxon>
        <taxon>Omphalotaceae</taxon>
        <taxon>Marasmiellus</taxon>
    </lineage>
</organism>
<feature type="region of interest" description="Disordered" evidence="1">
    <location>
        <begin position="1"/>
        <end position="96"/>
    </location>
</feature>
<feature type="domain" description="DUF6593" evidence="2">
    <location>
        <begin position="112"/>
        <end position="262"/>
    </location>
</feature>
<reference evidence="3 4" key="1">
    <citation type="submission" date="2024-01" db="EMBL/GenBank/DDBJ databases">
        <title>A draft genome for the cacao thread blight pathogen Marasmiellus scandens.</title>
        <authorList>
            <person name="Baruah I.K."/>
            <person name="Leung J."/>
            <person name="Bukari Y."/>
            <person name="Amoako-Attah I."/>
            <person name="Meinhardt L.W."/>
            <person name="Bailey B.A."/>
            <person name="Cohen S.P."/>
        </authorList>
    </citation>
    <scope>NUCLEOTIDE SEQUENCE [LARGE SCALE GENOMIC DNA]</scope>
    <source>
        <strain evidence="3 4">GH-19</strain>
    </source>
</reference>
<evidence type="ECO:0000313" key="3">
    <source>
        <dbReference type="EMBL" id="KAK7435625.1"/>
    </source>
</evidence>
<feature type="compositionally biased region" description="Polar residues" evidence="1">
    <location>
        <begin position="1"/>
        <end position="12"/>
    </location>
</feature>
<keyword evidence="4" id="KW-1185">Reference proteome</keyword>
<proteinExistence type="predicted"/>
<comment type="caution">
    <text evidence="3">The sequence shown here is derived from an EMBL/GenBank/DDBJ whole genome shotgun (WGS) entry which is preliminary data.</text>
</comment>
<gene>
    <name evidence="3" type="ORF">VKT23_019580</name>
</gene>
<evidence type="ECO:0000313" key="4">
    <source>
        <dbReference type="Proteomes" id="UP001498398"/>
    </source>
</evidence>
<evidence type="ECO:0000259" key="2">
    <source>
        <dbReference type="Pfam" id="PF20236"/>
    </source>
</evidence>
<sequence length="287" mass="30913">MNFPVPTTNASPSHVYLDPNAPSPYPGKPAGPNSYPNTQYSNAYPRPNYGGSPIPPHQAPPTHSHSPSLHPSSAQYAPPVPPTQTQAPFSHPHQNHNQDFISLLSNNATLINSFFVTPQGLALYKTETETGALGDKKTVLYKLDNNGHSAVRRDSSFPYVMVAEIETHSLSHDIVRVKGKELNSVKLSTWNGSVEFSGLDGIPYKWKYHKGSFTLQRRDTPGQVDLGSFNTKGTRQVLQLERNAMHILDECVAALVLGAKNKKERKEAVAAAGEVAGAAGDAAGAAA</sequence>
<dbReference type="EMBL" id="JBANRG010000104">
    <property type="protein sequence ID" value="KAK7435625.1"/>
    <property type="molecule type" value="Genomic_DNA"/>
</dbReference>
<name>A0ABR1IL40_9AGAR</name>
<protein>
    <recommendedName>
        <fullName evidence="2">DUF6593 domain-containing protein</fullName>
    </recommendedName>
</protein>
<accession>A0ABR1IL40</accession>
<dbReference type="Pfam" id="PF20236">
    <property type="entry name" value="DUF6593"/>
    <property type="match status" value="1"/>
</dbReference>
<evidence type="ECO:0000256" key="1">
    <source>
        <dbReference type="SAM" id="MobiDB-lite"/>
    </source>
</evidence>
<dbReference type="Proteomes" id="UP001498398">
    <property type="component" value="Unassembled WGS sequence"/>
</dbReference>